<dbReference type="AlphaFoldDB" id="A0A1T5N7I8"/>
<dbReference type="InterPro" id="IPR011006">
    <property type="entry name" value="CheY-like_superfamily"/>
</dbReference>
<dbReference type="SUPFAM" id="SSF52172">
    <property type="entry name" value="CheY-like"/>
    <property type="match status" value="1"/>
</dbReference>
<dbReference type="Pfam" id="PF04397">
    <property type="entry name" value="LytTR"/>
    <property type="match status" value="1"/>
</dbReference>
<dbReference type="GO" id="GO:0000156">
    <property type="term" value="F:phosphorelay response regulator activity"/>
    <property type="evidence" value="ECO:0007669"/>
    <property type="project" value="InterPro"/>
</dbReference>
<evidence type="ECO:0000256" key="1">
    <source>
        <dbReference type="PROSITE-ProRule" id="PRU00169"/>
    </source>
</evidence>
<feature type="modified residue" description="4-aspartylphosphate" evidence="1">
    <location>
        <position position="55"/>
    </location>
</feature>
<dbReference type="PANTHER" id="PTHR37299:SF1">
    <property type="entry name" value="STAGE 0 SPORULATION PROTEIN A HOMOLOG"/>
    <property type="match status" value="1"/>
</dbReference>
<reference evidence="4 5" key="1">
    <citation type="submission" date="2017-02" db="EMBL/GenBank/DDBJ databases">
        <authorList>
            <person name="Peterson S.W."/>
        </authorList>
    </citation>
    <scope>NUCLEOTIDE SEQUENCE [LARGE SCALE GENOMIC DNA]</scope>
    <source>
        <strain evidence="4 5">DSM 18108</strain>
    </source>
</reference>
<feature type="domain" description="HTH LytTR-type" evidence="3">
    <location>
        <begin position="142"/>
        <end position="249"/>
    </location>
</feature>
<evidence type="ECO:0000313" key="5">
    <source>
        <dbReference type="Proteomes" id="UP000190166"/>
    </source>
</evidence>
<dbReference type="InterPro" id="IPR007492">
    <property type="entry name" value="LytTR_DNA-bd_dom"/>
</dbReference>
<keyword evidence="1" id="KW-0597">Phosphoprotein</keyword>
<sequence>MRIVIFEDEMHNAERLIQLLHKCNAAIQVVAVITSVEEGIRWLEQQQPVDLMLMDIQLSDGNCFEIFSKTKVRTPIIFTTAYDGFALQAFKVNSIDYLLKPIDPDDLKNALNKYEQFRPANNYTVDISRIAEEFLRRDSARFIGRINNQLIYVKAKDIAWLQFARGTTWATTITNQRVPLDYSLDQIEQLLDKHQFFRINRQFIIQIDAIKKITTYYNSRLILQLAPDVDTDVIISRERVSEFKNWLEGKSESAGG</sequence>
<proteinExistence type="predicted"/>
<dbReference type="SMART" id="SM00850">
    <property type="entry name" value="LytTR"/>
    <property type="match status" value="1"/>
</dbReference>
<dbReference type="Gene3D" id="3.40.50.2300">
    <property type="match status" value="1"/>
</dbReference>
<dbReference type="PROSITE" id="PS50930">
    <property type="entry name" value="HTH_LYTTR"/>
    <property type="match status" value="1"/>
</dbReference>
<gene>
    <name evidence="4" type="ORF">SAMN05660461_0648</name>
</gene>
<dbReference type="SMART" id="SM00448">
    <property type="entry name" value="REC"/>
    <property type="match status" value="1"/>
</dbReference>
<dbReference type="Proteomes" id="UP000190166">
    <property type="component" value="Unassembled WGS sequence"/>
</dbReference>
<evidence type="ECO:0000259" key="3">
    <source>
        <dbReference type="PROSITE" id="PS50930"/>
    </source>
</evidence>
<dbReference type="PANTHER" id="PTHR37299">
    <property type="entry name" value="TRANSCRIPTIONAL REGULATOR-RELATED"/>
    <property type="match status" value="1"/>
</dbReference>
<dbReference type="GO" id="GO:0003677">
    <property type="term" value="F:DNA binding"/>
    <property type="evidence" value="ECO:0007669"/>
    <property type="project" value="InterPro"/>
</dbReference>
<evidence type="ECO:0000259" key="2">
    <source>
        <dbReference type="PROSITE" id="PS50110"/>
    </source>
</evidence>
<dbReference type="STRING" id="393003.SAMN05660461_0648"/>
<dbReference type="EMBL" id="FUZZ01000001">
    <property type="protein sequence ID" value="SKC96274.1"/>
    <property type="molecule type" value="Genomic_DNA"/>
</dbReference>
<evidence type="ECO:0000313" key="4">
    <source>
        <dbReference type="EMBL" id="SKC96274.1"/>
    </source>
</evidence>
<feature type="domain" description="Response regulatory" evidence="2">
    <location>
        <begin position="2"/>
        <end position="115"/>
    </location>
</feature>
<dbReference type="RefSeq" id="WP_079467967.1">
    <property type="nucleotide sequence ID" value="NZ_FUZZ01000001.1"/>
</dbReference>
<dbReference type="InterPro" id="IPR046947">
    <property type="entry name" value="LytR-like"/>
</dbReference>
<protein>
    <submittedName>
        <fullName evidence="4">Two component transcriptional regulator, LytTR family</fullName>
    </submittedName>
</protein>
<dbReference type="Gene3D" id="2.40.50.1020">
    <property type="entry name" value="LytTr DNA-binding domain"/>
    <property type="match status" value="1"/>
</dbReference>
<accession>A0A1T5N7I8</accession>
<organism evidence="4 5">
    <name type="scientific">Chitinophaga ginsengisegetis</name>
    <dbReference type="NCBI Taxonomy" id="393003"/>
    <lineage>
        <taxon>Bacteria</taxon>
        <taxon>Pseudomonadati</taxon>
        <taxon>Bacteroidota</taxon>
        <taxon>Chitinophagia</taxon>
        <taxon>Chitinophagales</taxon>
        <taxon>Chitinophagaceae</taxon>
        <taxon>Chitinophaga</taxon>
    </lineage>
</organism>
<name>A0A1T5N7I8_9BACT</name>
<dbReference type="Pfam" id="PF00072">
    <property type="entry name" value="Response_reg"/>
    <property type="match status" value="1"/>
</dbReference>
<dbReference type="PROSITE" id="PS50110">
    <property type="entry name" value="RESPONSE_REGULATORY"/>
    <property type="match status" value="1"/>
</dbReference>
<dbReference type="InterPro" id="IPR001789">
    <property type="entry name" value="Sig_transdc_resp-reg_receiver"/>
</dbReference>
<keyword evidence="5" id="KW-1185">Reference proteome</keyword>